<gene>
    <name evidence="1" type="ORF">SAMN06265376_106145</name>
</gene>
<organism evidence="1 2">
    <name type="scientific">Dokdonia pacifica</name>
    <dbReference type="NCBI Taxonomy" id="1627892"/>
    <lineage>
        <taxon>Bacteria</taxon>
        <taxon>Pseudomonadati</taxon>
        <taxon>Bacteroidota</taxon>
        <taxon>Flavobacteriia</taxon>
        <taxon>Flavobacteriales</taxon>
        <taxon>Flavobacteriaceae</taxon>
        <taxon>Dokdonia</taxon>
    </lineage>
</organism>
<sequence>MKTKVSAFQEQALSSIEELKVRGGKGIASKPQNWGRPTEELFGSYHFITDGD</sequence>
<dbReference type="RefSeq" id="WP_179218204.1">
    <property type="nucleotide sequence ID" value="NZ_BMEP01000005.1"/>
</dbReference>
<reference evidence="1 2" key="1">
    <citation type="submission" date="2017-06" db="EMBL/GenBank/DDBJ databases">
        <authorList>
            <person name="Kim H.J."/>
            <person name="Triplett B.A."/>
        </authorList>
    </citation>
    <scope>NUCLEOTIDE SEQUENCE [LARGE SCALE GENOMIC DNA]</scope>
    <source>
        <strain evidence="1 2">DSM 25597</strain>
    </source>
</reference>
<dbReference type="AlphaFoldDB" id="A0A239BIB4"/>
<evidence type="ECO:0000313" key="2">
    <source>
        <dbReference type="Proteomes" id="UP000198379"/>
    </source>
</evidence>
<name>A0A239BIB4_9FLAO</name>
<protein>
    <submittedName>
        <fullName evidence="1">Uncharacterized protein</fullName>
    </submittedName>
</protein>
<accession>A0A239BIB4</accession>
<keyword evidence="2" id="KW-1185">Reference proteome</keyword>
<proteinExistence type="predicted"/>
<evidence type="ECO:0000313" key="1">
    <source>
        <dbReference type="EMBL" id="SNS06783.1"/>
    </source>
</evidence>
<dbReference type="EMBL" id="FZNY01000006">
    <property type="protein sequence ID" value="SNS06783.1"/>
    <property type="molecule type" value="Genomic_DNA"/>
</dbReference>
<dbReference type="Proteomes" id="UP000198379">
    <property type="component" value="Unassembled WGS sequence"/>
</dbReference>